<evidence type="ECO:0000256" key="4">
    <source>
        <dbReference type="ARBA" id="ARBA00022692"/>
    </source>
</evidence>
<dbReference type="PANTHER" id="PTHR48086:SF7">
    <property type="entry name" value="SODIUM-SOLUTE SYMPORTER-RELATED"/>
    <property type="match status" value="1"/>
</dbReference>
<dbReference type="InterPro" id="IPR038377">
    <property type="entry name" value="Na/Glc_symporter_sf"/>
</dbReference>
<feature type="transmembrane region" description="Helical" evidence="8">
    <location>
        <begin position="303"/>
        <end position="332"/>
    </location>
</feature>
<feature type="transmembrane region" description="Helical" evidence="8">
    <location>
        <begin position="258"/>
        <end position="283"/>
    </location>
</feature>
<dbReference type="PROSITE" id="PS50283">
    <property type="entry name" value="NA_SOLUT_SYMP_3"/>
    <property type="match status" value="1"/>
</dbReference>
<keyword evidence="5 8" id="KW-1133">Transmembrane helix</keyword>
<name>A0A7T8B950_9SPIR</name>
<dbReference type="KEGG" id="bhc:JFL75_13670"/>
<evidence type="ECO:0000256" key="1">
    <source>
        <dbReference type="ARBA" id="ARBA00004141"/>
    </source>
</evidence>
<feature type="transmembrane region" description="Helical" evidence="8">
    <location>
        <begin position="378"/>
        <end position="400"/>
    </location>
</feature>
<proteinExistence type="inferred from homology"/>
<dbReference type="CDD" id="cd10322">
    <property type="entry name" value="SLC5sbd"/>
    <property type="match status" value="1"/>
</dbReference>
<gene>
    <name evidence="9" type="ORF">JFL75_13670</name>
</gene>
<feature type="transmembrane region" description="Helical" evidence="8">
    <location>
        <begin position="353"/>
        <end position="372"/>
    </location>
</feature>
<dbReference type="Pfam" id="PF00474">
    <property type="entry name" value="SSF"/>
    <property type="match status" value="1"/>
</dbReference>
<comment type="subcellular location">
    <subcellularLocation>
        <location evidence="1">Membrane</location>
        <topology evidence="1">Multi-pass membrane protein</topology>
    </subcellularLocation>
</comment>
<feature type="transmembrane region" description="Helical" evidence="8">
    <location>
        <begin position="116"/>
        <end position="138"/>
    </location>
</feature>
<dbReference type="Proteomes" id="UP000595917">
    <property type="component" value="Chromosome"/>
</dbReference>
<keyword evidence="3" id="KW-0813">Transport</keyword>
<accession>A0A7T8B950</accession>
<feature type="transmembrane region" description="Helical" evidence="8">
    <location>
        <begin position="6"/>
        <end position="22"/>
    </location>
</feature>
<dbReference type="InterPro" id="IPR001734">
    <property type="entry name" value="Na/solute_symporter"/>
</dbReference>
<dbReference type="RefSeq" id="WP_215625292.1">
    <property type="nucleotide sequence ID" value="NZ_CP067089.2"/>
</dbReference>
<evidence type="ECO:0000256" key="3">
    <source>
        <dbReference type="ARBA" id="ARBA00022448"/>
    </source>
</evidence>
<dbReference type="InterPro" id="IPR050277">
    <property type="entry name" value="Sodium:Solute_Symporter"/>
</dbReference>
<evidence type="ECO:0000256" key="5">
    <source>
        <dbReference type="ARBA" id="ARBA00022989"/>
    </source>
</evidence>
<evidence type="ECO:0000256" key="8">
    <source>
        <dbReference type="SAM" id="Phobius"/>
    </source>
</evidence>
<dbReference type="GO" id="GO:0022857">
    <property type="term" value="F:transmembrane transporter activity"/>
    <property type="evidence" value="ECO:0007669"/>
    <property type="project" value="InterPro"/>
</dbReference>
<feature type="transmembrane region" description="Helical" evidence="8">
    <location>
        <begin position="71"/>
        <end position="91"/>
    </location>
</feature>
<feature type="transmembrane region" description="Helical" evidence="8">
    <location>
        <begin position="177"/>
        <end position="195"/>
    </location>
</feature>
<feature type="transmembrane region" description="Helical" evidence="8">
    <location>
        <begin position="407"/>
        <end position="426"/>
    </location>
</feature>
<feature type="transmembrane region" description="Helical" evidence="8">
    <location>
        <begin position="215"/>
        <end position="237"/>
    </location>
</feature>
<feature type="transmembrane region" description="Helical" evidence="8">
    <location>
        <begin position="432"/>
        <end position="452"/>
    </location>
</feature>
<organism evidence="9 10">
    <name type="scientific">Breznakiella homolactica</name>
    <dbReference type="NCBI Taxonomy" id="2798577"/>
    <lineage>
        <taxon>Bacteria</taxon>
        <taxon>Pseudomonadati</taxon>
        <taxon>Spirochaetota</taxon>
        <taxon>Spirochaetia</taxon>
        <taxon>Spirochaetales</taxon>
        <taxon>Breznakiellaceae</taxon>
        <taxon>Breznakiella</taxon>
    </lineage>
</organism>
<evidence type="ECO:0000256" key="7">
    <source>
        <dbReference type="RuleBase" id="RU362091"/>
    </source>
</evidence>
<evidence type="ECO:0000256" key="6">
    <source>
        <dbReference type="ARBA" id="ARBA00023136"/>
    </source>
</evidence>
<evidence type="ECO:0000313" key="9">
    <source>
        <dbReference type="EMBL" id="QQO07986.1"/>
    </source>
</evidence>
<dbReference type="PANTHER" id="PTHR48086">
    <property type="entry name" value="SODIUM/PROLINE SYMPORTER-RELATED"/>
    <property type="match status" value="1"/>
</dbReference>
<feature type="transmembrane region" description="Helical" evidence="8">
    <location>
        <begin position="150"/>
        <end position="170"/>
    </location>
</feature>
<dbReference type="GO" id="GO:0005886">
    <property type="term" value="C:plasma membrane"/>
    <property type="evidence" value="ECO:0007669"/>
    <property type="project" value="TreeGrafter"/>
</dbReference>
<dbReference type="EMBL" id="CP067089">
    <property type="protein sequence ID" value="QQO07986.1"/>
    <property type="molecule type" value="Genomic_DNA"/>
</dbReference>
<keyword evidence="6 8" id="KW-0472">Membrane</keyword>
<evidence type="ECO:0000313" key="10">
    <source>
        <dbReference type="Proteomes" id="UP000595917"/>
    </source>
</evidence>
<comment type="similarity">
    <text evidence="2 7">Belongs to the sodium:solute symporter (SSF) (TC 2.A.21) family.</text>
</comment>
<dbReference type="Gene3D" id="1.20.1730.10">
    <property type="entry name" value="Sodium/glucose cotransporter"/>
    <property type="match status" value="1"/>
</dbReference>
<sequence>MGYLIVIFSYLLILIVVGLILSKKSVKNSDDFTVAGRRLPFIVLVGTLLATWCGGGGITGSANFIYSYGPFAGIIHFLGPPLGIIVLYWVAGKVRQTTTYTIPELFEQKYGPEARIIASVCIIIAYAGIVSSQFMAAGRIIALTTNVDQTLATVLAAVGIILLTVSGGMVTVAYTDAIGAFVMVGGFLVAVPMLLGQVNLPGGIIANLPEGKNSFTAGLSGIQLLGYMLPSFFLILGDQNLMQRFSSAKDSNEAKKSNIGMFVAELVVIVTTIMIVTAGIFLIPNAAAPDTIIFQLAMNFLPFAFGALLMAACISFVVTTADSFLLSASTNLTYDIWARFIKKDATDSDKLKFIRIVVVVLGILAFIMGMYFPSILSIQMYSYTMYGAAITPALLCALFYKKVTKAGGISGIITGGVLTILWDAILKSPMNIRSALISVPLAFIVIFVVSACTQPKASVQKAV</sequence>
<keyword evidence="10" id="KW-1185">Reference proteome</keyword>
<feature type="transmembrane region" description="Helical" evidence="8">
    <location>
        <begin position="42"/>
        <end position="65"/>
    </location>
</feature>
<reference evidence="9" key="1">
    <citation type="submission" date="2021-01" db="EMBL/GenBank/DDBJ databases">
        <title>Description of Breznakiella homolactica.</title>
        <authorList>
            <person name="Song Y."/>
            <person name="Brune A."/>
        </authorList>
    </citation>
    <scope>NUCLEOTIDE SEQUENCE</scope>
    <source>
        <strain evidence="9">RmG30</strain>
    </source>
</reference>
<evidence type="ECO:0000256" key="2">
    <source>
        <dbReference type="ARBA" id="ARBA00006434"/>
    </source>
</evidence>
<keyword evidence="4 8" id="KW-0812">Transmembrane</keyword>
<dbReference type="AlphaFoldDB" id="A0A7T8B950"/>
<protein>
    <submittedName>
        <fullName evidence="9">Sodium:solute symporter family protein</fullName>
    </submittedName>
</protein>